<reference evidence="3" key="1">
    <citation type="submission" date="2016-10" db="EMBL/GenBank/DDBJ databases">
        <authorList>
            <person name="Varghese N."/>
            <person name="Submissions S."/>
        </authorList>
    </citation>
    <scope>NUCLEOTIDE SEQUENCE [LARGE SCALE GENOMIC DNA]</scope>
    <source>
        <strain evidence="3">Nm44</strain>
    </source>
</reference>
<organism evidence="2 3">
    <name type="scientific">Nitrosomonas communis</name>
    <dbReference type="NCBI Taxonomy" id="44574"/>
    <lineage>
        <taxon>Bacteria</taxon>
        <taxon>Pseudomonadati</taxon>
        <taxon>Pseudomonadota</taxon>
        <taxon>Betaproteobacteria</taxon>
        <taxon>Nitrosomonadales</taxon>
        <taxon>Nitrosomonadaceae</taxon>
        <taxon>Nitrosomonas</taxon>
    </lineage>
</organism>
<dbReference type="EMBL" id="FOUB01000025">
    <property type="protein sequence ID" value="SFM36736.1"/>
    <property type="molecule type" value="Genomic_DNA"/>
</dbReference>
<dbReference type="Proteomes" id="UP000183287">
    <property type="component" value="Unassembled WGS sequence"/>
</dbReference>
<dbReference type="InterPro" id="IPR036397">
    <property type="entry name" value="RNaseH_sf"/>
</dbReference>
<dbReference type="SUPFAM" id="SSF53098">
    <property type="entry name" value="Ribonuclease H-like"/>
    <property type="match status" value="1"/>
</dbReference>
<dbReference type="PROSITE" id="PS50994">
    <property type="entry name" value="INTEGRASE"/>
    <property type="match status" value="1"/>
</dbReference>
<name>A0A1I4QAB4_9PROT</name>
<dbReference type="GO" id="GO:0003676">
    <property type="term" value="F:nucleic acid binding"/>
    <property type="evidence" value="ECO:0007669"/>
    <property type="project" value="InterPro"/>
</dbReference>
<feature type="domain" description="Integrase catalytic" evidence="1">
    <location>
        <begin position="48"/>
        <end position="155"/>
    </location>
</feature>
<dbReference type="PANTHER" id="PTHR47515:SF2">
    <property type="entry name" value="INTEGRASE CORE DOMAIN PROTEIN"/>
    <property type="match status" value="1"/>
</dbReference>
<evidence type="ECO:0000313" key="2">
    <source>
        <dbReference type="EMBL" id="SFM36736.1"/>
    </source>
</evidence>
<dbReference type="Pfam" id="PF00665">
    <property type="entry name" value="rve"/>
    <property type="match status" value="1"/>
</dbReference>
<dbReference type="Gene3D" id="3.30.420.10">
    <property type="entry name" value="Ribonuclease H-like superfamily/Ribonuclease H"/>
    <property type="match status" value="1"/>
</dbReference>
<evidence type="ECO:0000313" key="3">
    <source>
        <dbReference type="Proteomes" id="UP000183287"/>
    </source>
</evidence>
<evidence type="ECO:0000259" key="1">
    <source>
        <dbReference type="PROSITE" id="PS50994"/>
    </source>
</evidence>
<keyword evidence="3" id="KW-1185">Reference proteome</keyword>
<dbReference type="GO" id="GO:0015074">
    <property type="term" value="P:DNA integration"/>
    <property type="evidence" value="ECO:0007669"/>
    <property type="project" value="InterPro"/>
</dbReference>
<dbReference type="PANTHER" id="PTHR47515">
    <property type="entry name" value="LOW CALCIUM RESPONSE LOCUS PROTEIN T"/>
    <property type="match status" value="1"/>
</dbReference>
<accession>A0A1I4QAB4</accession>
<protein>
    <submittedName>
        <fullName evidence="2">Integrase core domain-containing protein</fullName>
    </submittedName>
</protein>
<dbReference type="AlphaFoldDB" id="A0A1I4QAB4"/>
<sequence>MIAGLMRNRGWQLATPDRVRRIWREEGLKVPDQQKPRCRLWLNDGSCLRLWPEHGNHIWSYNFVLIGDGYGRKIRMLTMIDEFSRTCLGIYCARHIGADEVIAQLANAMIAHGIPEYIRSDNGPEFVASRLRAWLADRRQDDLYHTWQPMGEWLL</sequence>
<proteinExistence type="predicted"/>
<dbReference type="InterPro" id="IPR001584">
    <property type="entry name" value="Integrase_cat-core"/>
</dbReference>
<gene>
    <name evidence="2" type="ORF">SAMN05421863_102544</name>
</gene>
<dbReference type="InterPro" id="IPR012337">
    <property type="entry name" value="RNaseH-like_sf"/>
</dbReference>